<gene>
    <name evidence="8" type="ORF">F8R14_00100</name>
</gene>
<feature type="domain" description="Polypeptide-transport-associated ShlB-type" evidence="6">
    <location>
        <begin position="74"/>
        <end position="145"/>
    </location>
</feature>
<evidence type="ECO:0000256" key="3">
    <source>
        <dbReference type="ARBA" id="ARBA00023237"/>
    </source>
</evidence>
<dbReference type="InterPro" id="IPR027282">
    <property type="entry name" value="TPS"/>
</dbReference>
<feature type="domain" description="ShlB POTRA" evidence="7">
    <location>
        <begin position="149"/>
        <end position="202"/>
    </location>
</feature>
<evidence type="ECO:0000259" key="5">
    <source>
        <dbReference type="Pfam" id="PF03865"/>
    </source>
</evidence>
<evidence type="ECO:0000259" key="6">
    <source>
        <dbReference type="Pfam" id="PF08479"/>
    </source>
</evidence>
<dbReference type="Pfam" id="PF08479">
    <property type="entry name" value="POTRA_2"/>
    <property type="match status" value="1"/>
</dbReference>
<name>A0A833CCX1_9FIRM</name>
<feature type="signal peptide" evidence="4">
    <location>
        <begin position="1"/>
        <end position="23"/>
    </location>
</feature>
<feature type="domain" description="Haemolysin activator HlyB C-terminal" evidence="5">
    <location>
        <begin position="207"/>
        <end position="522"/>
    </location>
</feature>
<reference evidence="8 9" key="1">
    <citation type="submission" date="2019-09" db="EMBL/GenBank/DDBJ databases">
        <title>Draft genome sequence of 3 type strains from the CCUG.</title>
        <authorList>
            <person name="Pineiro-Iglesias B."/>
            <person name="Tunovic T."/>
            <person name="Unosson C."/>
            <person name="Inganas E."/>
            <person name="Ohlen M."/>
            <person name="Cardew S."/>
            <person name="Jensie-Markopoulos S."/>
            <person name="Salva-Serra F."/>
            <person name="Jaen-Luchoro D."/>
            <person name="Karlsson R."/>
            <person name="Svensson-Stadler L."/>
            <person name="Chun J."/>
            <person name="Moore E."/>
        </authorList>
    </citation>
    <scope>NUCLEOTIDE SEQUENCE [LARGE SCALE GENOMIC DNA]</scope>
    <source>
        <strain evidence="8 9">CCUG 65427</strain>
    </source>
</reference>
<dbReference type="InterPro" id="IPR051544">
    <property type="entry name" value="TPS_OM_transporter"/>
</dbReference>
<dbReference type="Gene3D" id="2.40.160.50">
    <property type="entry name" value="membrane protein fhac: a member of the omp85/tpsb transporter family"/>
    <property type="match status" value="1"/>
</dbReference>
<evidence type="ECO:0000259" key="7">
    <source>
        <dbReference type="Pfam" id="PF17287"/>
    </source>
</evidence>
<dbReference type="Proteomes" id="UP000434554">
    <property type="component" value="Unassembled WGS sequence"/>
</dbReference>
<keyword evidence="3" id="KW-0998">Cell outer membrane</keyword>
<evidence type="ECO:0000256" key="2">
    <source>
        <dbReference type="ARBA" id="ARBA00022692"/>
    </source>
</evidence>
<keyword evidence="1" id="KW-1134">Transmembrane beta strand</keyword>
<evidence type="ECO:0000256" key="1">
    <source>
        <dbReference type="ARBA" id="ARBA00022452"/>
    </source>
</evidence>
<organism evidence="8 9">
    <name type="scientific">Veillonella seminalis</name>
    <dbReference type="NCBI Taxonomy" id="1502943"/>
    <lineage>
        <taxon>Bacteria</taxon>
        <taxon>Bacillati</taxon>
        <taxon>Bacillota</taxon>
        <taxon>Negativicutes</taxon>
        <taxon>Veillonellales</taxon>
        <taxon>Veillonellaceae</taxon>
        <taxon>Veillonella</taxon>
    </lineage>
</organism>
<dbReference type="EMBL" id="WBKH01000001">
    <property type="protein sequence ID" value="KAB1479719.1"/>
    <property type="molecule type" value="Genomic_DNA"/>
</dbReference>
<proteinExistence type="predicted"/>
<dbReference type="InterPro" id="IPR005565">
    <property type="entry name" value="Hemolysn_activator_HlyB_C"/>
</dbReference>
<evidence type="ECO:0000313" key="9">
    <source>
        <dbReference type="Proteomes" id="UP000434554"/>
    </source>
</evidence>
<keyword evidence="1" id="KW-0472">Membrane</keyword>
<keyword evidence="4" id="KW-0732">Signal</keyword>
<dbReference type="InterPro" id="IPR035251">
    <property type="entry name" value="ShlB_POTRA"/>
</dbReference>
<dbReference type="GeneID" id="83054362"/>
<accession>A0A833CCX1</accession>
<dbReference type="PANTHER" id="PTHR34597">
    <property type="entry name" value="SLR1661 PROTEIN"/>
    <property type="match status" value="1"/>
</dbReference>
<dbReference type="GO" id="GO:0098046">
    <property type="term" value="C:type V protein secretion system complex"/>
    <property type="evidence" value="ECO:0007669"/>
    <property type="project" value="TreeGrafter"/>
</dbReference>
<dbReference type="Gene3D" id="3.10.20.310">
    <property type="entry name" value="membrane protein fhac"/>
    <property type="match status" value="1"/>
</dbReference>
<dbReference type="Pfam" id="PF03865">
    <property type="entry name" value="ShlB"/>
    <property type="match status" value="1"/>
</dbReference>
<dbReference type="Pfam" id="PF17287">
    <property type="entry name" value="POTRA_3"/>
    <property type="match status" value="1"/>
</dbReference>
<dbReference type="PANTHER" id="PTHR34597:SF3">
    <property type="entry name" value="OUTER MEMBRANE TRANSPORTER CDIB"/>
    <property type="match status" value="1"/>
</dbReference>
<dbReference type="AlphaFoldDB" id="A0A833CCX1"/>
<dbReference type="PIRSF" id="PIRSF029745">
    <property type="entry name" value="FhaC"/>
    <property type="match status" value="1"/>
</dbReference>
<keyword evidence="2" id="KW-0812">Transmembrane</keyword>
<dbReference type="InterPro" id="IPR013686">
    <property type="entry name" value="Polypept-transport_assoc_ShlB"/>
</dbReference>
<feature type="chain" id="PRO_5032957434" evidence="4">
    <location>
        <begin position="24"/>
        <end position="559"/>
    </location>
</feature>
<dbReference type="GO" id="GO:0046819">
    <property type="term" value="P:protein secretion by the type V secretion system"/>
    <property type="evidence" value="ECO:0007669"/>
    <property type="project" value="TreeGrafter"/>
</dbReference>
<sequence>MKFSFSSYGLALVLAVLPFSALAANSVLQQEQLEQARQNAALRESRLQSRPVVSFPETEMGIDTSAGLPSGPSFFIRHVVLETEGSTFSFLSSYIHDCENKKMNLKDINQVVHKMNAELLRRGYVTSQVIIPEQNIAGGTLRLHVQVGRIHHVRYSEGSAHLPWRTSFPIWKSDILNVHLLEQGIEQMKRLSSQDVHMELVPADVPGESDIVLTIQRTSPVHGILSIDDSGLSETGRWQLNAVLGIDNPFYANDYLQVDLNGDGMADGYKRGTRGEQFYYRIPYGKEIFSISYSHYKYHQTVSNTPYDFISSGKSDISMLSWEHLISRNQHRKTNFDVSLRKRNSHYYINDLEIPIQTLHTTALEIGLSQQLYHGEDMWYGRLSHRMGLGWFGAMPENTYEDGPKTRYHMWLLDMDYRHAFTMGHRPAAYTSSLHGQWTTKGDRLYGIDMLSIGNRYTVRGFDGEMTLMAESGWYWRNEFSTRIEPLHSDLYLGVDTGAVYGPATEDLLGHTIVGAVLGMRGDFSSGISYDAFIGCPLYKPDGYRTDRVTTGITLSWRF</sequence>
<evidence type="ECO:0000256" key="4">
    <source>
        <dbReference type="SAM" id="SignalP"/>
    </source>
</evidence>
<comment type="caution">
    <text evidence="8">The sequence shown here is derived from an EMBL/GenBank/DDBJ whole genome shotgun (WGS) entry which is preliminary data.</text>
</comment>
<evidence type="ECO:0000313" key="8">
    <source>
        <dbReference type="EMBL" id="KAB1479719.1"/>
    </source>
</evidence>
<protein>
    <submittedName>
        <fullName evidence="8">ShlB/FhaC/HecB family hemolysin secretion/activation protein</fullName>
    </submittedName>
</protein>
<dbReference type="RefSeq" id="WP_127007106.1">
    <property type="nucleotide sequence ID" value="NZ_CAUBPY010000001.1"/>
</dbReference>
<dbReference type="GO" id="GO:0008320">
    <property type="term" value="F:protein transmembrane transporter activity"/>
    <property type="evidence" value="ECO:0007669"/>
    <property type="project" value="TreeGrafter"/>
</dbReference>